<dbReference type="GO" id="GO:0006261">
    <property type="term" value="P:DNA-templated DNA replication"/>
    <property type="evidence" value="ECO:0007669"/>
    <property type="project" value="InterPro"/>
</dbReference>
<dbReference type="Gene3D" id="1.10.150.20">
    <property type="entry name" value="5' to 3' exonuclease, C-terminal subdomain"/>
    <property type="match status" value="1"/>
</dbReference>
<gene>
    <name evidence="3" type="ORF">DPMN_046214</name>
</gene>
<feature type="domain" description="DNA-directed DNA polymerase family A palm" evidence="2">
    <location>
        <begin position="2"/>
        <end position="48"/>
    </location>
</feature>
<dbReference type="InterPro" id="IPR002298">
    <property type="entry name" value="DNA_polymerase_A"/>
</dbReference>
<sequence>MIAYLSHDKRLISVLNEDGDVFKLITAQWKNITPADVTPEQRAQAKQVRTRETQAEQVRMRKTQAKQVRMKGTPAKQVRTRAPQAKQIRTGGTQA</sequence>
<evidence type="ECO:0000259" key="2">
    <source>
        <dbReference type="Pfam" id="PF00476"/>
    </source>
</evidence>
<dbReference type="InterPro" id="IPR001098">
    <property type="entry name" value="DNA-dir_DNA_pol_A_palm_dom"/>
</dbReference>
<dbReference type="GO" id="GO:0097681">
    <property type="term" value="P:double-strand break repair via alternative nonhomologous end joining"/>
    <property type="evidence" value="ECO:0007669"/>
    <property type="project" value="TreeGrafter"/>
</dbReference>
<dbReference type="SUPFAM" id="SSF56672">
    <property type="entry name" value="DNA/RNA polymerases"/>
    <property type="match status" value="1"/>
</dbReference>
<evidence type="ECO:0000313" key="4">
    <source>
        <dbReference type="Proteomes" id="UP000828390"/>
    </source>
</evidence>
<evidence type="ECO:0000313" key="3">
    <source>
        <dbReference type="EMBL" id="KAH3739560.1"/>
    </source>
</evidence>
<organism evidence="3 4">
    <name type="scientific">Dreissena polymorpha</name>
    <name type="common">Zebra mussel</name>
    <name type="synonym">Mytilus polymorpha</name>
    <dbReference type="NCBI Taxonomy" id="45954"/>
    <lineage>
        <taxon>Eukaryota</taxon>
        <taxon>Metazoa</taxon>
        <taxon>Spiralia</taxon>
        <taxon>Lophotrochozoa</taxon>
        <taxon>Mollusca</taxon>
        <taxon>Bivalvia</taxon>
        <taxon>Autobranchia</taxon>
        <taxon>Heteroconchia</taxon>
        <taxon>Euheterodonta</taxon>
        <taxon>Imparidentia</taxon>
        <taxon>Neoheterodontei</taxon>
        <taxon>Myida</taxon>
        <taxon>Dreissenoidea</taxon>
        <taxon>Dreissenidae</taxon>
        <taxon>Dreissena</taxon>
    </lineage>
</organism>
<feature type="region of interest" description="Disordered" evidence="1">
    <location>
        <begin position="37"/>
        <end position="95"/>
    </location>
</feature>
<name>A0A9D4D6F4_DREPO</name>
<evidence type="ECO:0000256" key="1">
    <source>
        <dbReference type="SAM" id="MobiDB-lite"/>
    </source>
</evidence>
<dbReference type="GO" id="GO:0003677">
    <property type="term" value="F:DNA binding"/>
    <property type="evidence" value="ECO:0007669"/>
    <property type="project" value="InterPro"/>
</dbReference>
<reference evidence="3" key="1">
    <citation type="journal article" date="2019" name="bioRxiv">
        <title>The Genome of the Zebra Mussel, Dreissena polymorpha: A Resource for Invasive Species Research.</title>
        <authorList>
            <person name="McCartney M.A."/>
            <person name="Auch B."/>
            <person name="Kono T."/>
            <person name="Mallez S."/>
            <person name="Zhang Y."/>
            <person name="Obille A."/>
            <person name="Becker A."/>
            <person name="Abrahante J.E."/>
            <person name="Garbe J."/>
            <person name="Badalamenti J.P."/>
            <person name="Herman A."/>
            <person name="Mangelson H."/>
            <person name="Liachko I."/>
            <person name="Sullivan S."/>
            <person name="Sone E.D."/>
            <person name="Koren S."/>
            <person name="Silverstein K.A.T."/>
            <person name="Beckman K.B."/>
            <person name="Gohl D.M."/>
        </authorList>
    </citation>
    <scope>NUCLEOTIDE SEQUENCE</scope>
    <source>
        <strain evidence="3">Duluth1</strain>
        <tissue evidence="3">Whole animal</tissue>
    </source>
</reference>
<dbReference type="PANTHER" id="PTHR10133">
    <property type="entry name" value="DNA POLYMERASE I"/>
    <property type="match status" value="1"/>
</dbReference>
<reference evidence="3" key="2">
    <citation type="submission" date="2020-11" db="EMBL/GenBank/DDBJ databases">
        <authorList>
            <person name="McCartney M.A."/>
            <person name="Auch B."/>
            <person name="Kono T."/>
            <person name="Mallez S."/>
            <person name="Becker A."/>
            <person name="Gohl D.M."/>
            <person name="Silverstein K.A.T."/>
            <person name="Koren S."/>
            <person name="Bechman K.B."/>
            <person name="Herman A."/>
            <person name="Abrahante J.E."/>
            <person name="Garbe J."/>
        </authorList>
    </citation>
    <scope>NUCLEOTIDE SEQUENCE</scope>
    <source>
        <strain evidence="3">Duluth1</strain>
        <tissue evidence="3">Whole animal</tissue>
    </source>
</reference>
<comment type="caution">
    <text evidence="3">The sequence shown here is derived from an EMBL/GenBank/DDBJ whole genome shotgun (WGS) entry which is preliminary data.</text>
</comment>
<dbReference type="Proteomes" id="UP000828390">
    <property type="component" value="Unassembled WGS sequence"/>
</dbReference>
<dbReference type="Pfam" id="PF00476">
    <property type="entry name" value="DNA_pol_A"/>
    <property type="match status" value="1"/>
</dbReference>
<proteinExistence type="predicted"/>
<accession>A0A9D4D6F4</accession>
<protein>
    <recommendedName>
        <fullName evidence="2">DNA-directed DNA polymerase family A palm domain-containing protein</fullName>
    </recommendedName>
</protein>
<dbReference type="AlphaFoldDB" id="A0A9D4D6F4"/>
<keyword evidence="4" id="KW-1185">Reference proteome</keyword>
<dbReference type="EMBL" id="JAIWYP010000011">
    <property type="protein sequence ID" value="KAH3739560.1"/>
    <property type="molecule type" value="Genomic_DNA"/>
</dbReference>
<dbReference type="PANTHER" id="PTHR10133:SF62">
    <property type="entry name" value="DNA POLYMERASE THETA"/>
    <property type="match status" value="1"/>
</dbReference>
<dbReference type="GO" id="GO:0003887">
    <property type="term" value="F:DNA-directed DNA polymerase activity"/>
    <property type="evidence" value="ECO:0007669"/>
    <property type="project" value="InterPro"/>
</dbReference>
<dbReference type="InterPro" id="IPR043502">
    <property type="entry name" value="DNA/RNA_pol_sf"/>
</dbReference>